<proteinExistence type="predicted"/>
<dbReference type="EMBL" id="SJJZ01000003">
    <property type="protein sequence ID" value="TCC05675.1"/>
    <property type="molecule type" value="Genomic_DNA"/>
</dbReference>
<evidence type="ECO:0000313" key="4">
    <source>
        <dbReference type="Proteomes" id="UP000292346"/>
    </source>
</evidence>
<keyword evidence="4" id="KW-1185">Reference proteome</keyword>
<dbReference type="OrthoDB" id="8479889at2"/>
<evidence type="ECO:0000256" key="2">
    <source>
        <dbReference type="SAM" id="Phobius"/>
    </source>
</evidence>
<dbReference type="Pfam" id="PF13829">
    <property type="entry name" value="DUF4191"/>
    <property type="match status" value="1"/>
</dbReference>
<keyword evidence="2" id="KW-0472">Membrane</keyword>
<feature type="region of interest" description="Disordered" evidence="1">
    <location>
        <begin position="209"/>
        <end position="232"/>
    </location>
</feature>
<feature type="transmembrane region" description="Helical" evidence="2">
    <location>
        <begin position="31"/>
        <end position="53"/>
    </location>
</feature>
<dbReference type="RefSeq" id="WP_131342450.1">
    <property type="nucleotide sequence ID" value="NZ_SJJZ01000003.1"/>
</dbReference>
<comment type="caution">
    <text evidence="3">The sequence shown here is derived from an EMBL/GenBank/DDBJ whole genome shotgun (WGS) entry which is preliminary data.</text>
</comment>
<evidence type="ECO:0000256" key="1">
    <source>
        <dbReference type="SAM" id="MobiDB-lite"/>
    </source>
</evidence>
<feature type="transmembrane region" description="Helical" evidence="2">
    <location>
        <begin position="59"/>
        <end position="77"/>
    </location>
</feature>
<accession>A0A4R0H4H7</accession>
<evidence type="ECO:0000313" key="3">
    <source>
        <dbReference type="EMBL" id="TCC05675.1"/>
    </source>
</evidence>
<organism evidence="3 4">
    <name type="scientific">Kribbella soli</name>
    <dbReference type="NCBI Taxonomy" id="1124743"/>
    <lineage>
        <taxon>Bacteria</taxon>
        <taxon>Bacillati</taxon>
        <taxon>Actinomycetota</taxon>
        <taxon>Actinomycetes</taxon>
        <taxon>Propionibacteriales</taxon>
        <taxon>Kribbellaceae</taxon>
        <taxon>Kribbella</taxon>
    </lineage>
</organism>
<dbReference type="InterPro" id="IPR025445">
    <property type="entry name" value="DUF4191"/>
</dbReference>
<keyword evidence="2" id="KW-0812">Transmembrane</keyword>
<reference evidence="3 4" key="1">
    <citation type="submission" date="2019-02" db="EMBL/GenBank/DDBJ databases">
        <title>Kribbella capetownensis sp. nov. and Kribbella speibonae sp. nov., isolated from soil.</title>
        <authorList>
            <person name="Curtis S.M."/>
            <person name="Norton I."/>
            <person name="Everest G.J."/>
            <person name="Meyers P.R."/>
        </authorList>
    </citation>
    <scope>NUCLEOTIDE SEQUENCE [LARGE SCALE GENOMIC DNA]</scope>
    <source>
        <strain evidence="3 4">KCTC 29219</strain>
    </source>
</reference>
<gene>
    <name evidence="3" type="ORF">E0H45_27080</name>
</gene>
<protein>
    <submittedName>
        <fullName evidence="3">DUF4191 domain-containing protein</fullName>
    </submittedName>
</protein>
<dbReference type="Proteomes" id="UP000292346">
    <property type="component" value="Unassembled WGS sequence"/>
</dbReference>
<name>A0A4R0H4H7_9ACTN</name>
<sequence>MAKNDAPEEKKTSRLKQIVSAYKLTQKSEPLVGLVLAGIFLGIVALAVLGGFLVGPLLVWIPLGVALGFLAATIVFGRKVEKAAYSQIEGQAGAAASALQTLRRGWNVDPAVAVTKNSDIVHRVVGKPGIILVGEGQPSRVKNLLAAEAKKHNRVAGGAPVTQIVAGKGEGEIDIRKLTKYVMKLPAVMQPSEITDLLQRLKALDAVRPQVPMPKGPVPTSLKGARQAMRGR</sequence>
<keyword evidence="2" id="KW-1133">Transmembrane helix</keyword>
<dbReference type="AlphaFoldDB" id="A0A4R0H4H7"/>